<dbReference type="Proteomes" id="UP001155144">
    <property type="component" value="Unassembled WGS sequence"/>
</dbReference>
<evidence type="ECO:0000313" key="3">
    <source>
        <dbReference type="EMBL" id="MCS3863496.1"/>
    </source>
</evidence>
<organism evidence="3 6">
    <name type="scientific">Salinibacter ruber</name>
    <dbReference type="NCBI Taxonomy" id="146919"/>
    <lineage>
        <taxon>Bacteria</taxon>
        <taxon>Pseudomonadati</taxon>
        <taxon>Rhodothermota</taxon>
        <taxon>Rhodothermia</taxon>
        <taxon>Rhodothermales</taxon>
        <taxon>Salinibacteraceae</taxon>
        <taxon>Salinibacter</taxon>
    </lineage>
</organism>
<evidence type="ECO:0000313" key="5">
    <source>
        <dbReference type="EMBL" id="MCS4119731.1"/>
    </source>
</evidence>
<dbReference type="EMBL" id="JANUAU010000001">
    <property type="protein sequence ID" value="MCS3676334.1"/>
    <property type="molecule type" value="Genomic_DNA"/>
</dbReference>
<feature type="compositionally biased region" description="Basic and acidic residues" evidence="1">
    <location>
        <begin position="1"/>
        <end position="24"/>
    </location>
</feature>
<evidence type="ECO:0000313" key="4">
    <source>
        <dbReference type="EMBL" id="MCS4037365.1"/>
    </source>
</evidence>
<feature type="region of interest" description="Disordered" evidence="1">
    <location>
        <begin position="1"/>
        <end position="49"/>
    </location>
</feature>
<proteinExistence type="predicted"/>
<gene>
    <name evidence="5" type="ORF">GGP45_000049</name>
    <name evidence="2" type="ORF">GGP71_000230</name>
    <name evidence="3" type="ORF">GGP82_000027</name>
    <name evidence="4" type="ORF">GGQ01_002446</name>
</gene>
<dbReference type="EMBL" id="JANUBL010000001">
    <property type="protein sequence ID" value="MCS4119731.1"/>
    <property type="molecule type" value="Genomic_DNA"/>
</dbReference>
<dbReference type="RefSeq" id="WP_103017110.1">
    <property type="nucleotide sequence ID" value="NZ_CALTSG010000023.1"/>
</dbReference>
<protein>
    <submittedName>
        <fullName evidence="3">Uncharacterized protein</fullName>
    </submittedName>
</protein>
<evidence type="ECO:0000313" key="6">
    <source>
        <dbReference type="Proteomes" id="UP001155034"/>
    </source>
</evidence>
<dbReference type="Proteomes" id="UP001155027">
    <property type="component" value="Unassembled WGS sequence"/>
</dbReference>
<dbReference type="EMBL" id="JANUBF010000018">
    <property type="protein sequence ID" value="MCS4037365.1"/>
    <property type="molecule type" value="Genomic_DNA"/>
</dbReference>
<name>A0A9X2RDL7_9BACT</name>
<evidence type="ECO:0000256" key="1">
    <source>
        <dbReference type="SAM" id="MobiDB-lite"/>
    </source>
</evidence>
<dbReference type="Proteomes" id="UP001155034">
    <property type="component" value="Unassembled WGS sequence"/>
</dbReference>
<reference evidence="3" key="1">
    <citation type="submission" date="2022-08" db="EMBL/GenBank/DDBJ databases">
        <title>Genomic Encyclopedia of Type Strains, Phase V (KMG-V): Genome sequencing to study the core and pangenomes of soil and plant-associated prokaryotes.</title>
        <authorList>
            <person name="Whitman W."/>
        </authorList>
    </citation>
    <scope>NUCLEOTIDE SEQUENCE</scope>
    <source>
        <strain evidence="2">0</strain>
        <strain evidence="3">SP2016B</strain>
        <strain evidence="4">SP3012</strain>
        <strain evidence="5">SP3026</strain>
    </source>
</reference>
<dbReference type="Proteomes" id="UP001155040">
    <property type="component" value="Unassembled WGS sequence"/>
</dbReference>
<accession>A0A9X2RDL7</accession>
<comment type="caution">
    <text evidence="3">The sequence shown here is derived from an EMBL/GenBank/DDBJ whole genome shotgun (WGS) entry which is preliminary data.</text>
</comment>
<evidence type="ECO:0000313" key="2">
    <source>
        <dbReference type="EMBL" id="MCS3676334.1"/>
    </source>
</evidence>
<dbReference type="AlphaFoldDB" id="A0A9X2RDL7"/>
<dbReference type="EMBL" id="JANTYZ010000001">
    <property type="protein sequence ID" value="MCS3863496.1"/>
    <property type="molecule type" value="Genomic_DNA"/>
</dbReference>
<sequence>MTVGDEGRERRNPYDADDQSELREAWSSGRDGAPGLADTHFQPTSDPEGQAFMEGLFAHIVAADAAQE</sequence>